<dbReference type="Proteomes" id="UP001213979">
    <property type="component" value="Unassembled WGS sequence"/>
</dbReference>
<comment type="caution">
    <text evidence="4">The sequence shown here is derived from an EMBL/GenBank/DDBJ whole genome shotgun (WGS) entry which is preliminary data.</text>
</comment>
<dbReference type="EMBL" id="JAQOTG010000017">
    <property type="protein sequence ID" value="MDE8565093.1"/>
    <property type="molecule type" value="Genomic_DNA"/>
</dbReference>
<dbReference type="AlphaFoldDB" id="A0ABD5IZI3"/>
<reference evidence="3 5" key="1">
    <citation type="submission" date="2023-01" db="EMBL/GenBank/DDBJ databases">
        <title>Genome-based reclassification of Anoxybacillus geothermalis as a later heterotypic synonym of Anoxybacillus rupiensis.</title>
        <authorList>
            <person name="Inan Bektas K."/>
            <person name="Canakci S."/>
            <person name="Belduz A.A."/>
            <person name="Guler H.H."/>
        </authorList>
    </citation>
    <scope>NUCLEOTIDE SEQUENCE [LARGE SCALE GENOMIC DNA]</scope>
    <source>
        <strain evidence="3 5">DSM 17127</strain>
    </source>
</reference>
<dbReference type="EMBL" id="JARTLI010000035">
    <property type="protein sequence ID" value="MED5052776.1"/>
    <property type="molecule type" value="Genomic_DNA"/>
</dbReference>
<sequence length="123" mass="14493">MKRDDSKTYKAIKQHKSHYPNPIKLRKGETVIIGEKYNGNEDWKNGIYCFTVDNRLEGWVPEQIIKKQGKHGVIVEDYTAKELDVEIGEQLIKCKELNGWYWMKKIETLEEGWVPIENVVELK</sequence>
<dbReference type="Proteomes" id="UP001339962">
    <property type="component" value="Unassembled WGS sequence"/>
</dbReference>
<evidence type="ECO:0000259" key="2">
    <source>
        <dbReference type="Pfam" id="PF07653"/>
    </source>
</evidence>
<evidence type="ECO:0000313" key="4">
    <source>
        <dbReference type="EMBL" id="MED5052776.1"/>
    </source>
</evidence>
<dbReference type="InterPro" id="IPR001452">
    <property type="entry name" value="SH3_domain"/>
</dbReference>
<evidence type="ECO:0000313" key="5">
    <source>
        <dbReference type="Proteomes" id="UP001213979"/>
    </source>
</evidence>
<keyword evidence="1" id="KW-0728">SH3 domain</keyword>
<organism evidence="4 6">
    <name type="scientific">Anoxybacteroides rupiense</name>
    <dbReference type="NCBI Taxonomy" id="311460"/>
    <lineage>
        <taxon>Bacteria</taxon>
        <taxon>Bacillati</taxon>
        <taxon>Bacillota</taxon>
        <taxon>Bacilli</taxon>
        <taxon>Bacillales</taxon>
        <taxon>Anoxybacillaceae</taxon>
        <taxon>Anoxybacteroides</taxon>
    </lineage>
</organism>
<protein>
    <submittedName>
        <fullName evidence="4">SH3 domain-containing protein</fullName>
    </submittedName>
</protein>
<dbReference type="Gene3D" id="2.30.30.40">
    <property type="entry name" value="SH3 Domains"/>
    <property type="match status" value="1"/>
</dbReference>
<accession>A0ABD5IZI3</accession>
<dbReference type="InterPro" id="IPR036028">
    <property type="entry name" value="SH3-like_dom_sf"/>
</dbReference>
<evidence type="ECO:0000256" key="1">
    <source>
        <dbReference type="ARBA" id="ARBA00022443"/>
    </source>
</evidence>
<dbReference type="InterPro" id="IPR014593">
    <property type="entry name" value="UCP034961_SH3_2"/>
</dbReference>
<name>A0ABD5IZI3_9BACL</name>
<dbReference type="SUPFAM" id="SSF50044">
    <property type="entry name" value="SH3-domain"/>
    <property type="match status" value="2"/>
</dbReference>
<dbReference type="PIRSF" id="PIRSF034961">
    <property type="entry name" value="UCP034961_SH3_2"/>
    <property type="match status" value="1"/>
</dbReference>
<dbReference type="Pfam" id="PF07653">
    <property type="entry name" value="SH3_2"/>
    <property type="match status" value="1"/>
</dbReference>
<evidence type="ECO:0000313" key="6">
    <source>
        <dbReference type="Proteomes" id="UP001339962"/>
    </source>
</evidence>
<feature type="domain" description="SH3" evidence="2">
    <location>
        <begin position="9"/>
        <end position="67"/>
    </location>
</feature>
<keyword evidence="5" id="KW-1185">Reference proteome</keyword>
<dbReference type="RefSeq" id="WP_066148956.1">
    <property type="nucleotide sequence ID" value="NZ_JACIDF010000011.1"/>
</dbReference>
<gene>
    <name evidence="4" type="ORF">P9850_13270</name>
    <name evidence="3" type="ORF">PNH38_14625</name>
</gene>
<reference evidence="4 6" key="2">
    <citation type="submission" date="2023-03" db="EMBL/GenBank/DDBJ databases">
        <title>Bacillus Genome Sequencing.</title>
        <authorList>
            <person name="Dunlap C."/>
        </authorList>
    </citation>
    <scope>NUCLEOTIDE SEQUENCE [LARGE SCALE GENOMIC DNA]</scope>
    <source>
        <strain evidence="4 6">NRS-38</strain>
    </source>
</reference>
<proteinExistence type="predicted"/>
<evidence type="ECO:0000313" key="3">
    <source>
        <dbReference type="EMBL" id="MDE8565093.1"/>
    </source>
</evidence>